<accession>A0A523UX62</accession>
<comment type="caution">
    <text evidence="2">The sequence shown here is derived from an EMBL/GenBank/DDBJ whole genome shotgun (WGS) entry which is preliminary data.</text>
</comment>
<sequence>MVAVVRRSRSRFSRLGDEDLLTFQEVAVMLRISLRSIYRMVNQYGLETVRLGPQCVRVRMGDLRNYLSQRTIVY</sequence>
<reference evidence="2 3" key="1">
    <citation type="submission" date="2019-03" db="EMBL/GenBank/DDBJ databases">
        <title>Metabolic potential of uncultured bacteria and archaea associated with petroleum seepage in deep-sea sediments.</title>
        <authorList>
            <person name="Dong X."/>
            <person name="Hubert C."/>
        </authorList>
    </citation>
    <scope>NUCLEOTIDE SEQUENCE [LARGE SCALE GENOMIC DNA]</scope>
    <source>
        <strain evidence="2">E44_bin18</strain>
    </source>
</reference>
<dbReference type="EMBL" id="SOJN01000032">
    <property type="protein sequence ID" value="TET47117.1"/>
    <property type="molecule type" value="Genomic_DNA"/>
</dbReference>
<feature type="domain" description="Helix-turn-helix" evidence="1">
    <location>
        <begin position="20"/>
        <end position="70"/>
    </location>
</feature>
<dbReference type="InterPro" id="IPR041657">
    <property type="entry name" value="HTH_17"/>
</dbReference>
<protein>
    <submittedName>
        <fullName evidence="2">DNA-binding protein</fullName>
    </submittedName>
</protein>
<dbReference type="NCBIfam" id="TIGR01764">
    <property type="entry name" value="excise"/>
    <property type="match status" value="1"/>
</dbReference>
<evidence type="ECO:0000313" key="2">
    <source>
        <dbReference type="EMBL" id="TET47117.1"/>
    </source>
</evidence>
<name>A0A523UX62_UNCT6</name>
<dbReference type="AlphaFoldDB" id="A0A523UX62"/>
<dbReference type="GO" id="GO:0003677">
    <property type="term" value="F:DNA binding"/>
    <property type="evidence" value="ECO:0007669"/>
    <property type="project" value="UniProtKB-KW"/>
</dbReference>
<dbReference type="InterPro" id="IPR010093">
    <property type="entry name" value="SinI_DNA-bd"/>
</dbReference>
<evidence type="ECO:0000259" key="1">
    <source>
        <dbReference type="Pfam" id="PF12728"/>
    </source>
</evidence>
<dbReference type="Proteomes" id="UP000315525">
    <property type="component" value="Unassembled WGS sequence"/>
</dbReference>
<keyword evidence="2" id="KW-0238">DNA-binding</keyword>
<proteinExistence type="predicted"/>
<evidence type="ECO:0000313" key="3">
    <source>
        <dbReference type="Proteomes" id="UP000315525"/>
    </source>
</evidence>
<gene>
    <name evidence="2" type="ORF">E3J62_02415</name>
</gene>
<dbReference type="Pfam" id="PF12728">
    <property type="entry name" value="HTH_17"/>
    <property type="match status" value="1"/>
</dbReference>
<organism evidence="2 3">
    <name type="scientific">candidate division TA06 bacterium</name>
    <dbReference type="NCBI Taxonomy" id="2250710"/>
    <lineage>
        <taxon>Bacteria</taxon>
        <taxon>Bacteria division TA06</taxon>
    </lineage>
</organism>